<evidence type="ECO:0000259" key="11">
    <source>
        <dbReference type="PROSITE" id="PS50112"/>
    </source>
</evidence>
<dbReference type="InterPro" id="IPR000700">
    <property type="entry name" value="PAS-assoc_C"/>
</dbReference>
<dbReference type="SUPFAM" id="SSF47384">
    <property type="entry name" value="Homodimeric domain of signal transducing histidine kinase"/>
    <property type="match status" value="1"/>
</dbReference>
<feature type="domain" description="PAC" evidence="12">
    <location>
        <begin position="484"/>
        <end position="536"/>
    </location>
</feature>
<dbReference type="SMART" id="SM00387">
    <property type="entry name" value="HATPase_c"/>
    <property type="match status" value="1"/>
</dbReference>
<feature type="domain" description="PAC" evidence="12">
    <location>
        <begin position="1161"/>
        <end position="1214"/>
    </location>
</feature>
<evidence type="ECO:0000256" key="3">
    <source>
        <dbReference type="ARBA" id="ARBA00022553"/>
    </source>
</evidence>
<dbReference type="Pfam" id="PF08448">
    <property type="entry name" value="PAS_4"/>
    <property type="match status" value="3"/>
</dbReference>
<evidence type="ECO:0000256" key="5">
    <source>
        <dbReference type="ARBA" id="ARBA00022777"/>
    </source>
</evidence>
<dbReference type="Proteomes" id="UP001525961">
    <property type="component" value="Unassembled WGS sequence"/>
</dbReference>
<dbReference type="SMART" id="SM00388">
    <property type="entry name" value="HisKA"/>
    <property type="match status" value="1"/>
</dbReference>
<dbReference type="CDD" id="cd00130">
    <property type="entry name" value="PAS"/>
    <property type="match status" value="8"/>
</dbReference>
<feature type="domain" description="PAS" evidence="11">
    <location>
        <begin position="1082"/>
        <end position="1156"/>
    </location>
</feature>
<evidence type="ECO:0000256" key="2">
    <source>
        <dbReference type="ARBA" id="ARBA00012438"/>
    </source>
</evidence>
<keyword evidence="5" id="KW-0418">Kinase</keyword>
<evidence type="ECO:0000259" key="9">
    <source>
        <dbReference type="PROSITE" id="PS50109"/>
    </source>
</evidence>
<dbReference type="PROSITE" id="PS50113">
    <property type="entry name" value="PAC"/>
    <property type="match status" value="7"/>
</dbReference>
<keyword evidence="8" id="KW-0175">Coiled coil</keyword>
<dbReference type="PANTHER" id="PTHR43304">
    <property type="entry name" value="PHYTOCHROME-LIKE PROTEIN CPH1"/>
    <property type="match status" value="1"/>
</dbReference>
<keyword evidence="3 7" id="KW-0597">Phosphoprotein</keyword>
<dbReference type="Pfam" id="PF02518">
    <property type="entry name" value="HATPase_c"/>
    <property type="match status" value="1"/>
</dbReference>
<dbReference type="CDD" id="cd00082">
    <property type="entry name" value="HisKA"/>
    <property type="match status" value="1"/>
</dbReference>
<dbReference type="SMART" id="SM00086">
    <property type="entry name" value="PAC"/>
    <property type="match status" value="8"/>
</dbReference>
<dbReference type="PANTHER" id="PTHR43304:SF1">
    <property type="entry name" value="PAC DOMAIN-CONTAINING PROTEIN"/>
    <property type="match status" value="1"/>
</dbReference>
<keyword evidence="14" id="KW-1185">Reference proteome</keyword>
<dbReference type="InterPro" id="IPR001610">
    <property type="entry name" value="PAC"/>
</dbReference>
<dbReference type="InterPro" id="IPR003661">
    <property type="entry name" value="HisK_dim/P_dom"/>
</dbReference>
<gene>
    <name evidence="13" type="ORF">NG792_16635</name>
</gene>
<evidence type="ECO:0000256" key="1">
    <source>
        <dbReference type="ARBA" id="ARBA00000085"/>
    </source>
</evidence>
<evidence type="ECO:0000259" key="10">
    <source>
        <dbReference type="PROSITE" id="PS50110"/>
    </source>
</evidence>
<comment type="catalytic activity">
    <reaction evidence="1">
        <text>ATP + protein L-histidine = ADP + protein N-phospho-L-histidine.</text>
        <dbReference type="EC" id="2.7.13.3"/>
    </reaction>
</comment>
<dbReference type="Gene3D" id="3.30.450.20">
    <property type="entry name" value="PAS domain"/>
    <property type="match status" value="9"/>
</dbReference>
<dbReference type="Pfam" id="PF08447">
    <property type="entry name" value="PAS_3"/>
    <property type="match status" value="4"/>
</dbReference>
<dbReference type="EMBL" id="JAMXFA010000022">
    <property type="protein sequence ID" value="MCT7979341.1"/>
    <property type="molecule type" value="Genomic_DNA"/>
</dbReference>
<dbReference type="Gene3D" id="3.30.565.10">
    <property type="entry name" value="Histidine kinase-like ATPase, C-terminal domain"/>
    <property type="match status" value="1"/>
</dbReference>
<dbReference type="SMART" id="SM00448">
    <property type="entry name" value="REC"/>
    <property type="match status" value="1"/>
</dbReference>
<protein>
    <recommendedName>
        <fullName evidence="2">histidine kinase</fullName>
        <ecNumber evidence="2">2.7.13.3</ecNumber>
    </recommendedName>
</protein>
<dbReference type="InterPro" id="IPR000014">
    <property type="entry name" value="PAS"/>
</dbReference>
<keyword evidence="6" id="KW-0902">Two-component regulatory system</keyword>
<dbReference type="InterPro" id="IPR036097">
    <property type="entry name" value="HisK_dim/P_sf"/>
</dbReference>
<reference evidence="13 14" key="1">
    <citation type="journal article" date="2022" name="Front. Microbiol.">
        <title>High genomic differentiation and limited gene flow indicate recent cryptic speciation within the genus Laspinema (cyanobacteria).</title>
        <authorList>
            <person name="Stanojkovic A."/>
            <person name="Skoupy S."/>
            <person name="Skaloud P."/>
            <person name="Dvorak P."/>
        </authorList>
    </citation>
    <scope>NUCLEOTIDE SEQUENCE [LARGE SCALE GENOMIC DNA]</scope>
    <source>
        <strain evidence="13 14">D3b</strain>
    </source>
</reference>
<comment type="caution">
    <text evidence="13">The sequence shown here is derived from an EMBL/GenBank/DDBJ whole genome shotgun (WGS) entry which is preliminary data.</text>
</comment>
<dbReference type="NCBIfam" id="TIGR00229">
    <property type="entry name" value="sensory_box"/>
    <property type="match status" value="8"/>
</dbReference>
<feature type="domain" description="PAS" evidence="11">
    <location>
        <begin position="576"/>
        <end position="646"/>
    </location>
</feature>
<feature type="domain" description="PAS" evidence="11">
    <location>
        <begin position="957"/>
        <end position="1027"/>
    </location>
</feature>
<evidence type="ECO:0000256" key="7">
    <source>
        <dbReference type="PROSITE-ProRule" id="PRU00169"/>
    </source>
</evidence>
<organism evidence="13 14">
    <name type="scientific">Laspinema olomoucense D3b</name>
    <dbReference type="NCBI Taxonomy" id="2953688"/>
    <lineage>
        <taxon>Bacteria</taxon>
        <taxon>Bacillati</taxon>
        <taxon>Cyanobacteriota</taxon>
        <taxon>Cyanophyceae</taxon>
        <taxon>Oscillatoriophycideae</taxon>
        <taxon>Oscillatoriales</taxon>
        <taxon>Laspinemataceae</taxon>
        <taxon>Laspinema</taxon>
        <taxon>Laspinema olomoucense</taxon>
    </lineage>
</organism>
<feature type="domain" description="PAC" evidence="12">
    <location>
        <begin position="227"/>
        <end position="279"/>
    </location>
</feature>
<dbReference type="CDD" id="cd16922">
    <property type="entry name" value="HATPase_EvgS-ArcB-TorS-like"/>
    <property type="match status" value="1"/>
</dbReference>
<feature type="domain" description="PAS" evidence="11">
    <location>
        <begin position="823"/>
        <end position="871"/>
    </location>
</feature>
<evidence type="ECO:0000313" key="13">
    <source>
        <dbReference type="EMBL" id="MCT7979341.1"/>
    </source>
</evidence>
<dbReference type="InterPro" id="IPR011006">
    <property type="entry name" value="CheY-like_superfamily"/>
</dbReference>
<dbReference type="InterPro" id="IPR013656">
    <property type="entry name" value="PAS_4"/>
</dbReference>
<dbReference type="Gene3D" id="1.10.287.130">
    <property type="match status" value="1"/>
</dbReference>
<feature type="coiled-coil region" evidence="8">
    <location>
        <begin position="1205"/>
        <end position="1232"/>
    </location>
</feature>
<feature type="domain" description="PAS" evidence="11">
    <location>
        <begin position="280"/>
        <end position="337"/>
    </location>
</feature>
<feature type="domain" description="PAC" evidence="12">
    <location>
        <begin position="353"/>
        <end position="405"/>
    </location>
</feature>
<dbReference type="InterPro" id="IPR005467">
    <property type="entry name" value="His_kinase_dom"/>
</dbReference>
<dbReference type="InterPro" id="IPR035965">
    <property type="entry name" value="PAS-like_dom_sf"/>
</dbReference>
<dbReference type="InterPro" id="IPR013767">
    <property type="entry name" value="PAS_fold"/>
</dbReference>
<dbReference type="InterPro" id="IPR052162">
    <property type="entry name" value="Sensor_kinase/Photoreceptor"/>
</dbReference>
<evidence type="ECO:0000313" key="14">
    <source>
        <dbReference type="Proteomes" id="UP001525961"/>
    </source>
</evidence>
<dbReference type="SUPFAM" id="SSF55785">
    <property type="entry name" value="PYP-like sensor domain (PAS domain)"/>
    <property type="match status" value="9"/>
</dbReference>
<feature type="domain" description="PAC" evidence="12">
    <location>
        <begin position="903"/>
        <end position="956"/>
    </location>
</feature>
<dbReference type="PROSITE" id="PS50110">
    <property type="entry name" value="RESPONSE_REGULATORY"/>
    <property type="match status" value="1"/>
</dbReference>
<name>A0ABT2NDK1_9CYAN</name>
<accession>A0ABT2NDK1</accession>
<dbReference type="SMART" id="SM00091">
    <property type="entry name" value="PAS"/>
    <property type="match status" value="9"/>
</dbReference>
<dbReference type="SUPFAM" id="SSF55874">
    <property type="entry name" value="ATPase domain of HSP90 chaperone/DNA topoisomerase II/histidine kinase"/>
    <property type="match status" value="1"/>
</dbReference>
<dbReference type="InterPro" id="IPR001789">
    <property type="entry name" value="Sig_transdc_resp-reg_receiver"/>
</dbReference>
<feature type="modified residue" description="4-aspartylphosphate" evidence="7">
    <location>
        <position position="1556"/>
    </location>
</feature>
<dbReference type="InterPro" id="IPR004358">
    <property type="entry name" value="Sig_transdc_His_kin-like_C"/>
</dbReference>
<feature type="domain" description="Response regulatory" evidence="10">
    <location>
        <begin position="1507"/>
        <end position="1627"/>
    </location>
</feature>
<dbReference type="PROSITE" id="PS50109">
    <property type="entry name" value="HIS_KIN"/>
    <property type="match status" value="1"/>
</dbReference>
<feature type="domain" description="PAC" evidence="12">
    <location>
        <begin position="650"/>
        <end position="702"/>
    </location>
</feature>
<dbReference type="CDD" id="cd17546">
    <property type="entry name" value="REC_hyHK_CKI1_RcsC-like"/>
    <property type="match status" value="1"/>
</dbReference>
<dbReference type="Pfam" id="PF00989">
    <property type="entry name" value="PAS"/>
    <property type="match status" value="2"/>
</dbReference>
<dbReference type="InterPro" id="IPR036890">
    <property type="entry name" value="HATPase_C_sf"/>
</dbReference>
<dbReference type="InterPro" id="IPR013655">
    <property type="entry name" value="PAS_fold_3"/>
</dbReference>
<evidence type="ECO:0000259" key="12">
    <source>
        <dbReference type="PROSITE" id="PS50113"/>
    </source>
</evidence>
<dbReference type="SUPFAM" id="SSF52172">
    <property type="entry name" value="CheY-like"/>
    <property type="match status" value="1"/>
</dbReference>
<dbReference type="PROSITE" id="PS50112">
    <property type="entry name" value="PAS"/>
    <property type="match status" value="6"/>
</dbReference>
<sequence length="1713" mass="192332">MKHHQEALDGSEGRSYQLLAALPVGVALINPEGNLAYTNDYFQQLLGGDVLAVGEDSGPMIAPWESHQPWRRSLLGEPLTIERIYQNHNGQKIALELRSVPVWDDKGAITGALMTVADIGDRLGTVSEGPAPDSPAEIGTPVSLPLTCEKFQTTVLENSDIFIYCATIFPSHSWEYQYCSPSAEAIFGYPSAELLRQPGLWWSHIDPEERAAIVQPALEQLAAGDNLTLEYRFQHKNGSWRWISHTFSVQPEVGADSWRITGIALDITEWKQAQKALQESEERYAALAKASPVGIFRTDLQGNCLYGNDRSFEMIGLSEQESMGPGWTRTLHPQDRDRTICEWLNFVEHGIPFNCEYRFLQPDGSELWVVGQAGVEKDAEGKPIGYVGTITDITERKQAEAALQLSEERLKAVLQNASVLISSLRLYSEEFWEYEYISPGAAALVGFTAEELLAQPDLWLSRLPREDKEAMVGNLERVCVEGAIEVEHRFRHKNGQFRWLLQTLISRRDEAANCWMITAVTSDITERKQAENLLEDYNRTLEMQVRDRTAELAQINQRLEQEICDRQQMEASLRKSEQTLSALLENVGACIYLKNLNSQYTYMNRVGVEWLGGVKSEVIGFDDFKFFSPEMAQYMQEKDREVIQTGSIIQSFDIGVVQHSNELHHYLTIKVPLKNPDGTIYALCGISTDITELKQTEAALRLSEERIQALLNAIPDMMFRQRIDGTYLDVESQNQIFNLPPKALIGKNLRELPMPESTKMDLFERFQRAVQTGTLQTYEHELVQEDGVHSYEARIVKSGVDEVVCIVRDVTERKRAEVALHESEERYRSVIAAMAEGVVLQEASGEIRTCNASAERILGLSREQMTGKTSLDPGWQAIREDGTPFPGHEHPAMVTLATGEPCANVVMGVHKPDGSLTWISINSQPLFHLGEDRPAAVVASFSDITDRFEVQQDLRHSEARYRAILEDQTELIVRFLPDGIVTFVNEAFCRFFGVTRDEAIAHHYEPAIVAEDRESVAQLVEQISPQNPVVTFENRAIARGERRWTQWVTRGIFDESGRILEYQAVGRDISDRKQIEEALSTSQHFLQKVADAIPHILYLRDLSTNTSVYLNQQSLGILGYCPAELGEANPKWALERYHPEDQSLFSQGTARFLSLQDSDVLSTEYRFRHKNGDWRWLNAREVVFSRSAEGTPSHILGSVEDITPRKLAETELERAKDAAEAANRAKSAFLANMSHELRTPLTAILGFSQLISAAANLTREQQEHLNIVRKSGEHLLDLIERVLDLSKIEAGTMTLSENDFDLCSLLVDVQNMFSLKAREKGLALTIDSAVNVPHYIRTDEVKLRQVLINLLGNAIKFTAEGQVSLRVSRVGKESEIPGVTGGDLAKICFEVSDTGIGIDPMYFEHLFKPFAQTGVRIYSQEGTGLGLNISAQFVRLMGGEISVQSSGKFYREGEPCCEIITDSPSKLGPVTTFKFEIPVRVVTGGEIPGINPLVLVPPIQRQQPGYRMIVVDDHDYNSQLLIEILQPFGFELKRAVDGAEVLQMWQQFLPHLIWMDMRMPKIDGYEATRRIKAHCRNNPQIPVPAIVAITASGWDFDKSQILAAGCDGLVRKPFREVEIFEAIATHLGLSRDTNRTPETAGFKEKSISLKPSDLANIPREYLDSLQDGLIQGDLELIASAIEQVGLEEPALAQALYSLANQYQFEKLLALILR</sequence>
<feature type="coiled-coil region" evidence="8">
    <location>
        <begin position="527"/>
        <end position="586"/>
    </location>
</feature>
<dbReference type="EC" id="2.7.13.3" evidence="2"/>
<proteinExistence type="predicted"/>
<dbReference type="Gene3D" id="3.40.50.2300">
    <property type="match status" value="1"/>
</dbReference>
<evidence type="ECO:0000256" key="8">
    <source>
        <dbReference type="SAM" id="Coils"/>
    </source>
</evidence>
<dbReference type="InterPro" id="IPR003594">
    <property type="entry name" value="HATPase_dom"/>
</dbReference>
<evidence type="ECO:0000256" key="6">
    <source>
        <dbReference type="ARBA" id="ARBA00023012"/>
    </source>
</evidence>
<dbReference type="Pfam" id="PF00072">
    <property type="entry name" value="Response_reg"/>
    <property type="match status" value="1"/>
</dbReference>
<feature type="domain" description="PAC" evidence="12">
    <location>
        <begin position="1026"/>
        <end position="1081"/>
    </location>
</feature>
<evidence type="ECO:0000256" key="4">
    <source>
        <dbReference type="ARBA" id="ARBA00022679"/>
    </source>
</evidence>
<feature type="domain" description="PAS" evidence="11">
    <location>
        <begin position="406"/>
        <end position="482"/>
    </location>
</feature>
<dbReference type="Pfam" id="PF00512">
    <property type="entry name" value="HisKA"/>
    <property type="match status" value="1"/>
</dbReference>
<keyword evidence="4" id="KW-0808">Transferase</keyword>
<dbReference type="RefSeq" id="WP_261236143.1">
    <property type="nucleotide sequence ID" value="NZ_JAMXFA010000022.1"/>
</dbReference>
<dbReference type="PRINTS" id="PR00344">
    <property type="entry name" value="BCTRLSENSOR"/>
</dbReference>
<feature type="domain" description="Histidine kinase" evidence="9">
    <location>
        <begin position="1232"/>
        <end position="1446"/>
    </location>
</feature>